<evidence type="ECO:0000259" key="2">
    <source>
        <dbReference type="Pfam" id="PF08818"/>
    </source>
</evidence>
<evidence type="ECO:0000256" key="1">
    <source>
        <dbReference type="SAM" id="MobiDB-lite"/>
    </source>
</evidence>
<proteinExistence type="predicted"/>
<dbReference type="OrthoDB" id="9811812at2"/>
<name>A0A4Z1C8Q1_9RHOB</name>
<evidence type="ECO:0000313" key="4">
    <source>
        <dbReference type="Proteomes" id="UP000297972"/>
    </source>
</evidence>
<dbReference type="EMBL" id="SRPG01000193">
    <property type="protein sequence ID" value="TGN52278.1"/>
    <property type="molecule type" value="Genomic_DNA"/>
</dbReference>
<sequence length="136" mass="15445">MSDADRPRLLSSGNPQIPKGEGPAPVRAYIEAMPGWKREVGECLDRMAVRACPDLRKAVRWNTPFYGKEDGWFFCMYCYTAHVQLTFFRGADLVPPPPRQSKVAGVRYVDIREGAWDQAQVEDWLVQAAQRPGVQF</sequence>
<gene>
    <name evidence="3" type="ORF">E4L95_16335</name>
</gene>
<feature type="region of interest" description="Disordered" evidence="1">
    <location>
        <begin position="1"/>
        <end position="24"/>
    </location>
</feature>
<comment type="caution">
    <text evidence="3">The sequence shown here is derived from an EMBL/GenBank/DDBJ whole genome shotgun (WGS) entry which is preliminary data.</text>
</comment>
<dbReference type="RefSeq" id="WP_135818504.1">
    <property type="nucleotide sequence ID" value="NZ_SRPG01000193.1"/>
</dbReference>
<reference evidence="3 4" key="1">
    <citation type="submission" date="2019-03" db="EMBL/GenBank/DDBJ databases">
        <authorList>
            <person name="Li J."/>
        </authorList>
    </citation>
    <scope>NUCLEOTIDE SEQUENCE [LARGE SCALE GENOMIC DNA]</scope>
    <source>
        <strain evidence="3 4">3058</strain>
    </source>
</reference>
<dbReference type="Proteomes" id="UP000297972">
    <property type="component" value="Unassembled WGS sequence"/>
</dbReference>
<keyword evidence="4" id="KW-1185">Reference proteome</keyword>
<protein>
    <submittedName>
        <fullName evidence="3">DUF1801 domain-containing protein</fullName>
    </submittedName>
</protein>
<organism evidence="3 4">
    <name type="scientific">Paracoccus liaowanqingii</name>
    <dbReference type="NCBI Taxonomy" id="2560053"/>
    <lineage>
        <taxon>Bacteria</taxon>
        <taxon>Pseudomonadati</taxon>
        <taxon>Pseudomonadota</taxon>
        <taxon>Alphaproteobacteria</taxon>
        <taxon>Rhodobacterales</taxon>
        <taxon>Paracoccaceae</taxon>
        <taxon>Paracoccus</taxon>
    </lineage>
</organism>
<evidence type="ECO:0000313" key="3">
    <source>
        <dbReference type="EMBL" id="TGN52278.1"/>
    </source>
</evidence>
<dbReference type="Pfam" id="PF08818">
    <property type="entry name" value="DUF1801"/>
    <property type="match status" value="1"/>
</dbReference>
<dbReference type="AlphaFoldDB" id="A0A4Z1C8Q1"/>
<dbReference type="SUPFAM" id="SSF159888">
    <property type="entry name" value="YdhG-like"/>
    <property type="match status" value="1"/>
</dbReference>
<accession>A0A4Z1C8Q1</accession>
<dbReference type="InterPro" id="IPR014922">
    <property type="entry name" value="YdhG-like"/>
</dbReference>
<feature type="domain" description="YdhG-like" evidence="2">
    <location>
        <begin position="37"/>
        <end position="128"/>
    </location>
</feature>